<keyword evidence="1" id="KW-0862">Zinc</keyword>
<dbReference type="OrthoDB" id="6313827at2"/>
<dbReference type="Pfam" id="PF05147">
    <property type="entry name" value="LANC_like"/>
    <property type="match status" value="1"/>
</dbReference>
<keyword evidence="3" id="KW-1185">Reference proteome</keyword>
<evidence type="ECO:0000313" key="3">
    <source>
        <dbReference type="Proteomes" id="UP000244090"/>
    </source>
</evidence>
<dbReference type="PANTHER" id="PTHR12736:SF7">
    <property type="entry name" value="LANC-LIKE PROTEIN 3"/>
    <property type="match status" value="1"/>
</dbReference>
<dbReference type="GO" id="GO:0046872">
    <property type="term" value="F:metal ion binding"/>
    <property type="evidence" value="ECO:0007669"/>
    <property type="project" value="UniProtKB-KW"/>
</dbReference>
<accession>A0A2T6BVQ5</accession>
<dbReference type="PANTHER" id="PTHR12736">
    <property type="entry name" value="LANC-LIKE PROTEIN"/>
    <property type="match status" value="1"/>
</dbReference>
<dbReference type="GO" id="GO:0005886">
    <property type="term" value="C:plasma membrane"/>
    <property type="evidence" value="ECO:0007669"/>
    <property type="project" value="TreeGrafter"/>
</dbReference>
<dbReference type="Gene3D" id="1.50.10.20">
    <property type="match status" value="1"/>
</dbReference>
<protein>
    <submittedName>
        <fullName evidence="2">Lanthionine synthetase-like protein</fullName>
    </submittedName>
</protein>
<keyword evidence="1" id="KW-0479">Metal-binding</keyword>
<dbReference type="InterPro" id="IPR007822">
    <property type="entry name" value="LANC-like"/>
</dbReference>
<evidence type="ECO:0000256" key="1">
    <source>
        <dbReference type="PIRSR" id="PIRSR607822-1"/>
    </source>
</evidence>
<evidence type="ECO:0000313" key="2">
    <source>
        <dbReference type="EMBL" id="PTX60149.1"/>
    </source>
</evidence>
<feature type="binding site" evidence="1">
    <location>
        <position position="264"/>
    </location>
    <ligand>
        <name>Zn(2+)</name>
        <dbReference type="ChEBI" id="CHEBI:29105"/>
    </ligand>
</feature>
<sequence>MNKELLEKKLKEIDQIIQSKYKEETQIGVLAGLAGISLFEFYYSKYLDIDDHADIGVEMLTDCIDKINEGYSYPTFCTGIAGAGWVLDHLEQEEFMDADNDDLLPELDQYIYTFMVTDMKNGNYDFLHGAIGYAFYFLNRYRNTKSDELKEKYKGFLIEFLDLLEGLSEDAGDGKVRWESELSIETKERGYNLSLSHGMSSIVGILTKLHEHDAFKEKAEPMLKGAVNYILSFKSEEENPFSIFPSWVTDNKEDQNSQSRLAWCYGDLGVAMRFWYASKTLNDEALGKTALEVLKHAAKRTKVEDSLVRDAGVCHGSYGNAQMFYRMYKETGDQDFKDAFEFWMQDGINRATFEDGYAGYMQWKGVDKSWAPEVSVLEGIAGIGLTILDYLADYNTNWDECLMIS</sequence>
<dbReference type="SMART" id="SM01260">
    <property type="entry name" value="LANC_like"/>
    <property type="match status" value="1"/>
</dbReference>
<dbReference type="PRINTS" id="PR01950">
    <property type="entry name" value="LANCSUPER"/>
</dbReference>
<dbReference type="InterPro" id="IPR033889">
    <property type="entry name" value="LanC"/>
</dbReference>
<comment type="caution">
    <text evidence="2">The sequence shown here is derived from an EMBL/GenBank/DDBJ whole genome shotgun (WGS) entry which is preliminary data.</text>
</comment>
<dbReference type="EMBL" id="QBKT01000007">
    <property type="protein sequence ID" value="PTX60149.1"/>
    <property type="molecule type" value="Genomic_DNA"/>
</dbReference>
<dbReference type="RefSeq" id="WP_108115756.1">
    <property type="nucleotide sequence ID" value="NZ_QBKT01000007.1"/>
</dbReference>
<feature type="binding site" evidence="1">
    <location>
        <position position="315"/>
    </location>
    <ligand>
        <name>Zn(2+)</name>
        <dbReference type="ChEBI" id="CHEBI:29105"/>
    </ligand>
</feature>
<dbReference type="Proteomes" id="UP000244090">
    <property type="component" value="Unassembled WGS sequence"/>
</dbReference>
<dbReference type="AlphaFoldDB" id="A0A2T6BVQ5"/>
<feature type="binding site" evidence="1">
    <location>
        <position position="314"/>
    </location>
    <ligand>
        <name>Zn(2+)</name>
        <dbReference type="ChEBI" id="CHEBI:29105"/>
    </ligand>
</feature>
<reference evidence="2 3" key="1">
    <citation type="submission" date="2018-04" db="EMBL/GenBank/DDBJ databases">
        <title>Genomic Encyclopedia of Archaeal and Bacterial Type Strains, Phase II (KMG-II): from individual species to whole genera.</title>
        <authorList>
            <person name="Goeker M."/>
        </authorList>
    </citation>
    <scope>NUCLEOTIDE SEQUENCE [LARGE SCALE GENOMIC DNA]</scope>
    <source>
        <strain evidence="2 3">DSM 25731</strain>
    </source>
</reference>
<name>A0A2T6BVQ5_9FLAO</name>
<dbReference type="GO" id="GO:0031179">
    <property type="term" value="P:peptide modification"/>
    <property type="evidence" value="ECO:0007669"/>
    <property type="project" value="InterPro"/>
</dbReference>
<dbReference type="SUPFAM" id="SSF158745">
    <property type="entry name" value="LanC-like"/>
    <property type="match status" value="1"/>
</dbReference>
<gene>
    <name evidence="2" type="ORF">C8N46_107155</name>
</gene>
<organism evidence="2 3">
    <name type="scientific">Kordia periserrulae</name>
    <dbReference type="NCBI Taxonomy" id="701523"/>
    <lineage>
        <taxon>Bacteria</taxon>
        <taxon>Pseudomonadati</taxon>
        <taxon>Bacteroidota</taxon>
        <taxon>Flavobacteriia</taxon>
        <taxon>Flavobacteriales</taxon>
        <taxon>Flavobacteriaceae</taxon>
        <taxon>Kordia</taxon>
    </lineage>
</organism>
<dbReference type="CDD" id="cd04793">
    <property type="entry name" value="LanC"/>
    <property type="match status" value="1"/>
</dbReference>
<proteinExistence type="predicted"/>